<evidence type="ECO:0000256" key="1">
    <source>
        <dbReference type="RuleBase" id="RU366020"/>
    </source>
</evidence>
<keyword evidence="1" id="KW-0378">Hydrolase</keyword>
<evidence type="ECO:0000313" key="5">
    <source>
        <dbReference type="Proteomes" id="UP000053110"/>
    </source>
</evidence>
<feature type="non-terminal residue" evidence="4">
    <location>
        <position position="390"/>
    </location>
</feature>
<dbReference type="PANTHER" id="PTHR12320:SF1">
    <property type="entry name" value="PROTEIN PHOSPHATASE PTC7 HOMOLOG"/>
    <property type="match status" value="1"/>
</dbReference>
<dbReference type="PANTHER" id="PTHR12320">
    <property type="entry name" value="PROTEIN PHOSPHATASE 2C"/>
    <property type="match status" value="1"/>
</dbReference>
<keyword evidence="1" id="KW-0460">Magnesium</keyword>
<dbReference type="HOGENOM" id="CLU_029404_7_2_1"/>
<dbReference type="SMART" id="SM00332">
    <property type="entry name" value="PP2Cc"/>
    <property type="match status" value="1"/>
</dbReference>
<dbReference type="EMBL" id="KE375043">
    <property type="protein sequence ID" value="EPQ65040.1"/>
    <property type="molecule type" value="Genomic_DNA"/>
</dbReference>
<keyword evidence="1" id="KW-0479">Metal-binding</keyword>
<reference evidence="4" key="3">
    <citation type="submission" date="2018-07" db="EMBL/GenBank/DDBJ databases">
        <authorList>
            <person name="Quirk P.G."/>
            <person name="Krulwich T.A."/>
        </authorList>
    </citation>
    <scope>NUCLEOTIDE SEQUENCE</scope>
    <source>
        <strain evidence="4">96224</strain>
    </source>
</reference>
<dbReference type="InterPro" id="IPR001932">
    <property type="entry name" value="PPM-type_phosphatase-like_dom"/>
</dbReference>
<comment type="similarity">
    <text evidence="1">Belongs to the PP2C family.</text>
</comment>
<sequence>MASSFRVALAEAACSPIAGKNKPTKFRHYFESILSSRKQGRRDLRSPCSQRQIRSFHHGLPLARYTFGVAASYSAKNERFDSNKNTYTFAYEDSYTQRKDKSKRPASGQDSFFVSRVGESSDVALGVADGVGSWGDIGVDPGDFSHGICDFMAYASSTYDKDNTKAKFGARSLMQRGYEGISKDKSVLAGSSTACVAVARGDGNLEVANLGDSGFIQLRLNAIHNASEPQTHGFNTPYQLAVVPDFMKRKSSLFGGPYLSDLPQDAIVSQCCLQHGDVLMFASDGVWDNLSRSEILKIVSKIMLENQAWKHTSDGICVGQDLSTFLRSSSGASLQSALAVSITTESKVASMSVSRDGPFAREVHKYYPQENYRGGKVDDICVLVAIACEE</sequence>
<dbReference type="OrthoDB" id="60843at2759"/>
<gene>
    <name evidence="3" type="ORF">BGT96224_3479</name>
    <name evidence="4" type="ORF">BGT96224V2_LOCUS3216</name>
</gene>
<proteinExistence type="inferred from homology"/>
<dbReference type="SUPFAM" id="SSF81606">
    <property type="entry name" value="PP2C-like"/>
    <property type="match status" value="1"/>
</dbReference>
<dbReference type="PROSITE" id="PS51746">
    <property type="entry name" value="PPM_2"/>
    <property type="match status" value="1"/>
</dbReference>
<evidence type="ECO:0000259" key="2">
    <source>
        <dbReference type="PROSITE" id="PS51746"/>
    </source>
</evidence>
<dbReference type="GO" id="GO:0046872">
    <property type="term" value="F:metal ion binding"/>
    <property type="evidence" value="ECO:0007669"/>
    <property type="project" value="UniProtKB-UniRule"/>
</dbReference>
<dbReference type="Pfam" id="PF13672">
    <property type="entry name" value="PP2C_2"/>
    <property type="match status" value="1"/>
</dbReference>
<comment type="catalytic activity">
    <reaction evidence="1">
        <text>O-phospho-L-threonyl-[protein] + H2O = L-threonyl-[protein] + phosphate</text>
        <dbReference type="Rhea" id="RHEA:47004"/>
        <dbReference type="Rhea" id="RHEA-COMP:11060"/>
        <dbReference type="Rhea" id="RHEA-COMP:11605"/>
        <dbReference type="ChEBI" id="CHEBI:15377"/>
        <dbReference type="ChEBI" id="CHEBI:30013"/>
        <dbReference type="ChEBI" id="CHEBI:43474"/>
        <dbReference type="ChEBI" id="CHEBI:61977"/>
        <dbReference type="EC" id="3.1.3.16"/>
    </reaction>
</comment>
<organism evidence="4">
    <name type="scientific">Blumeria graminis f. sp. tritici 96224</name>
    <dbReference type="NCBI Taxonomy" id="1268274"/>
    <lineage>
        <taxon>Eukaryota</taxon>
        <taxon>Fungi</taxon>
        <taxon>Dikarya</taxon>
        <taxon>Ascomycota</taxon>
        <taxon>Pezizomycotina</taxon>
        <taxon>Leotiomycetes</taxon>
        <taxon>Erysiphales</taxon>
        <taxon>Erysiphaceae</taxon>
        <taxon>Blumeria</taxon>
    </lineage>
</organism>
<dbReference type="Proteomes" id="UP000053110">
    <property type="component" value="Unassembled WGS sequence"/>
</dbReference>
<reference evidence="5" key="1">
    <citation type="journal article" date="2013" name="Nat. Genet.">
        <title>The wheat powdery mildew genome shows the unique evolution of an obligate biotroph.</title>
        <authorList>
            <person name="Wicker T."/>
            <person name="Oberhaensli S."/>
            <person name="Parlange F."/>
            <person name="Buchmann J.P."/>
            <person name="Shatalina M."/>
            <person name="Roffler S."/>
            <person name="Ben-David R."/>
            <person name="Dolezel J."/>
            <person name="Simkova H."/>
            <person name="Schulze-Lefert P."/>
            <person name="Spanu P.D."/>
            <person name="Bruggmann R."/>
            <person name="Amselem J."/>
            <person name="Quesneville H."/>
            <person name="Ver Loren van Themaat E."/>
            <person name="Paape T."/>
            <person name="Shimizu K.K."/>
            <person name="Keller B."/>
        </authorList>
    </citation>
    <scope>NUCLEOTIDE SEQUENCE [LARGE SCALE GENOMIC DNA]</scope>
    <source>
        <strain evidence="5">96224</strain>
    </source>
</reference>
<keyword evidence="1" id="KW-0464">Manganese</keyword>
<comment type="cofactor">
    <cofactor evidence="1">
        <name>Mn(2+)</name>
        <dbReference type="ChEBI" id="CHEBI:29035"/>
    </cofactor>
</comment>
<feature type="domain" description="PPM-type phosphatase" evidence="2">
    <location>
        <begin position="94"/>
        <end position="387"/>
    </location>
</feature>
<evidence type="ECO:0000313" key="4">
    <source>
        <dbReference type="EMBL" id="SUZ10073.1"/>
    </source>
</evidence>
<comment type="cofactor">
    <cofactor evidence="1">
        <name>Mg(2+)</name>
        <dbReference type="ChEBI" id="CHEBI:18420"/>
    </cofactor>
</comment>
<dbReference type="InterPro" id="IPR036457">
    <property type="entry name" value="PPM-type-like_dom_sf"/>
</dbReference>
<dbReference type="GO" id="GO:0004722">
    <property type="term" value="F:protein serine/threonine phosphatase activity"/>
    <property type="evidence" value="ECO:0007669"/>
    <property type="project" value="UniProtKB-EC"/>
</dbReference>
<accession>A0A061HN85</accession>
<protein>
    <recommendedName>
        <fullName evidence="1">Protein phosphatase</fullName>
        <ecNumber evidence="1">3.1.3.16</ecNumber>
    </recommendedName>
</protein>
<evidence type="ECO:0000313" key="3">
    <source>
        <dbReference type="EMBL" id="EPQ65040.1"/>
    </source>
</evidence>
<dbReference type="AlphaFoldDB" id="A0A061HN85"/>
<dbReference type="InterPro" id="IPR039123">
    <property type="entry name" value="PPTC7"/>
</dbReference>
<dbReference type="EMBL" id="UIGY01000070">
    <property type="protein sequence ID" value="SUZ10073.1"/>
    <property type="molecule type" value="Genomic_DNA"/>
</dbReference>
<comment type="catalytic activity">
    <reaction evidence="1">
        <text>O-phospho-L-seryl-[protein] + H2O = L-seryl-[protein] + phosphate</text>
        <dbReference type="Rhea" id="RHEA:20629"/>
        <dbReference type="Rhea" id="RHEA-COMP:9863"/>
        <dbReference type="Rhea" id="RHEA-COMP:11604"/>
        <dbReference type="ChEBI" id="CHEBI:15377"/>
        <dbReference type="ChEBI" id="CHEBI:29999"/>
        <dbReference type="ChEBI" id="CHEBI:43474"/>
        <dbReference type="ChEBI" id="CHEBI:83421"/>
        <dbReference type="EC" id="3.1.3.16"/>
    </reaction>
</comment>
<dbReference type="Gene3D" id="3.60.40.10">
    <property type="entry name" value="PPM-type phosphatase domain"/>
    <property type="match status" value="1"/>
</dbReference>
<dbReference type="EC" id="3.1.3.16" evidence="1"/>
<keyword evidence="1" id="KW-0904">Protein phosphatase</keyword>
<name>A0A061HN85_BLUGR</name>
<reference evidence="3" key="2">
    <citation type="submission" date="2013-01" db="EMBL/GenBank/DDBJ databases">
        <title>The wheat powdery mildew genome reveals unique evolution of an obligate biotroph.</title>
        <authorList>
            <person name="Oberhaensli S."/>
            <person name="Wicker T."/>
            <person name="Keller B."/>
        </authorList>
    </citation>
    <scope>NUCLEOTIDE SEQUENCE</scope>
    <source>
        <strain evidence="3">96224</strain>
    </source>
</reference>